<gene>
    <name evidence="1" type="ORF">SAMN05192576_0912</name>
</gene>
<proteinExistence type="predicted"/>
<name>A0A1G9W0E0_9ACTN</name>
<accession>A0A1G9W0E0</accession>
<dbReference type="STRING" id="1005944.SAMN05192576_0912"/>
<evidence type="ECO:0008006" key="3">
    <source>
        <dbReference type="Google" id="ProtNLM"/>
    </source>
</evidence>
<dbReference type="Proteomes" id="UP000199004">
    <property type="component" value="Unassembled WGS sequence"/>
</dbReference>
<sequence length="240" mass="25706">MIFLPPMPPEQTASWMGLLDLHERLADGWTLIGGQLVHLHCAERGQFPVRPTNDADTVIDVRADPTMLATFTRTLTDLGFTSSGISAEGLQHRWIRGDASLDVLLPDGIGERASLRPGVTGSPTLPTAGGTQALLRSETVAVTVAGREGSVRRPNLVGALVGKAAALSNAGDPGLGRHRRDFVILAGLLTARDFRNEKLTKKDRQRLRAMVAAAKKDRALLLEVPDAENSLDRLATAGEL</sequence>
<protein>
    <recommendedName>
        <fullName evidence="3">Nucleotidyl transferase AbiEii toxin, Type IV TA system</fullName>
    </recommendedName>
</protein>
<evidence type="ECO:0000313" key="2">
    <source>
        <dbReference type="Proteomes" id="UP000199004"/>
    </source>
</evidence>
<dbReference type="AlphaFoldDB" id="A0A1G9W0E0"/>
<keyword evidence="2" id="KW-1185">Reference proteome</keyword>
<evidence type="ECO:0000313" key="1">
    <source>
        <dbReference type="EMBL" id="SDM77982.1"/>
    </source>
</evidence>
<dbReference type="EMBL" id="FNIC01000001">
    <property type="protein sequence ID" value="SDM77982.1"/>
    <property type="molecule type" value="Genomic_DNA"/>
</dbReference>
<reference evidence="1 2" key="1">
    <citation type="submission" date="2016-10" db="EMBL/GenBank/DDBJ databases">
        <authorList>
            <person name="de Groot N.N."/>
        </authorList>
    </citation>
    <scope>NUCLEOTIDE SEQUENCE [LARGE SCALE GENOMIC DNA]</scope>
    <source>
        <strain evidence="1 2">CGMCC 1.11147</strain>
    </source>
</reference>
<organism evidence="1 2">
    <name type="scientific">Nocardioides szechwanensis</name>
    <dbReference type="NCBI Taxonomy" id="1005944"/>
    <lineage>
        <taxon>Bacteria</taxon>
        <taxon>Bacillati</taxon>
        <taxon>Actinomycetota</taxon>
        <taxon>Actinomycetes</taxon>
        <taxon>Propionibacteriales</taxon>
        <taxon>Nocardioidaceae</taxon>
        <taxon>Nocardioides</taxon>
    </lineage>
</organism>